<dbReference type="PANTHER" id="PTHR13932:SF5">
    <property type="entry name" value="RADICAL S-ADENOSYL METHIONINE DOMAIN-CONTAINING PROTEIN 1, MITOCHONDRIAL"/>
    <property type="match status" value="1"/>
</dbReference>
<evidence type="ECO:0000259" key="3">
    <source>
        <dbReference type="SMART" id="SM00729"/>
    </source>
</evidence>
<evidence type="ECO:0000313" key="4">
    <source>
        <dbReference type="EMBL" id="RDU71580.1"/>
    </source>
</evidence>
<keyword evidence="2" id="KW-0004">4Fe-4S</keyword>
<protein>
    <recommendedName>
        <fullName evidence="2">Heme chaperone HemW</fullName>
    </recommendedName>
</protein>
<dbReference type="GO" id="GO:0004109">
    <property type="term" value="F:coproporphyrinogen oxidase activity"/>
    <property type="evidence" value="ECO:0007669"/>
    <property type="project" value="InterPro"/>
</dbReference>
<keyword evidence="5" id="KW-1185">Reference proteome</keyword>
<dbReference type="InterPro" id="IPR058240">
    <property type="entry name" value="rSAM_sf"/>
</dbReference>
<dbReference type="OrthoDB" id="9808022at2"/>
<dbReference type="InterPro" id="IPR007197">
    <property type="entry name" value="rSAM"/>
</dbReference>
<proteinExistence type="inferred from homology"/>
<reference evidence="4 5" key="1">
    <citation type="submission" date="2018-04" db="EMBL/GenBank/DDBJ databases">
        <title>Novel Campyloabacter and Helicobacter Species and Strains.</title>
        <authorList>
            <person name="Mannion A.J."/>
            <person name="Shen Z."/>
            <person name="Fox J.G."/>
        </authorList>
    </citation>
    <scope>NUCLEOTIDE SEQUENCE [LARGE SCALE GENOMIC DNA]</scope>
    <source>
        <strain evidence="4 5">MIT 97-5075</strain>
    </source>
</reference>
<dbReference type="PANTHER" id="PTHR13932">
    <property type="entry name" value="COPROPORPHYRINIGEN III OXIDASE"/>
    <property type="match status" value="1"/>
</dbReference>
<dbReference type="InterPro" id="IPR034505">
    <property type="entry name" value="Coproporphyrinogen-III_oxidase"/>
</dbReference>
<comment type="caution">
    <text evidence="4">The sequence shown here is derived from an EMBL/GenBank/DDBJ whole genome shotgun (WGS) entry which is preliminary data.</text>
</comment>
<dbReference type="Proteomes" id="UP000256424">
    <property type="component" value="Unassembled WGS sequence"/>
</dbReference>
<comment type="subcellular location">
    <subcellularLocation>
        <location evidence="2">Cytoplasm</location>
    </subcellularLocation>
</comment>
<name>A0A3D8J2U5_9HELI</name>
<dbReference type="GO" id="GO:0006779">
    <property type="term" value="P:porphyrin-containing compound biosynthetic process"/>
    <property type="evidence" value="ECO:0007669"/>
    <property type="project" value="InterPro"/>
</dbReference>
<keyword evidence="2" id="KW-0479">Metal-binding</keyword>
<dbReference type="InterPro" id="IPR006638">
    <property type="entry name" value="Elp3/MiaA/NifB-like_rSAM"/>
</dbReference>
<comment type="function">
    <text evidence="2">Probably acts as a heme chaperone, transferring heme to an unknown acceptor. Binds one molecule of heme per monomer, possibly covalently. Binds 1 [4Fe-4S] cluster. The cluster is coordinated with 3 cysteines and an exchangeable S-adenosyl-L-methionine.</text>
</comment>
<accession>A0A3D8J2U5</accession>
<dbReference type="SFLD" id="SFLDS00029">
    <property type="entry name" value="Radical_SAM"/>
    <property type="match status" value="1"/>
</dbReference>
<keyword evidence="2" id="KW-0949">S-adenosyl-L-methionine</keyword>
<evidence type="ECO:0000256" key="1">
    <source>
        <dbReference type="ARBA" id="ARBA00006100"/>
    </source>
</evidence>
<dbReference type="EMBL" id="NXLW01000011">
    <property type="protein sequence ID" value="RDU71580.1"/>
    <property type="molecule type" value="Genomic_DNA"/>
</dbReference>
<dbReference type="GO" id="GO:0005737">
    <property type="term" value="C:cytoplasm"/>
    <property type="evidence" value="ECO:0007669"/>
    <property type="project" value="UniProtKB-SubCell"/>
</dbReference>
<evidence type="ECO:0000256" key="2">
    <source>
        <dbReference type="RuleBase" id="RU364116"/>
    </source>
</evidence>
<dbReference type="Pfam" id="PF04055">
    <property type="entry name" value="Radical_SAM"/>
    <property type="match status" value="1"/>
</dbReference>
<keyword evidence="2" id="KW-0963">Cytoplasm</keyword>
<dbReference type="AlphaFoldDB" id="A0A3D8J2U5"/>
<dbReference type="NCBIfam" id="TIGR00539">
    <property type="entry name" value="hemN_rel"/>
    <property type="match status" value="1"/>
</dbReference>
<keyword evidence="2" id="KW-0408">Iron</keyword>
<dbReference type="SMART" id="SM00729">
    <property type="entry name" value="Elp3"/>
    <property type="match status" value="1"/>
</dbReference>
<dbReference type="RefSeq" id="WP_104763303.1">
    <property type="nucleotide sequence ID" value="NZ_FZPM01000018.1"/>
</dbReference>
<dbReference type="GO" id="GO:0051539">
    <property type="term" value="F:4 iron, 4 sulfur cluster binding"/>
    <property type="evidence" value="ECO:0007669"/>
    <property type="project" value="UniProtKB-UniRule"/>
</dbReference>
<sequence>MRIYIHVPFCDSKCGYCAFFSQTHQEHLIDDYFRALYHEIESNLSSYNIKHISSIFIGGGTPNLIKPQYYEKIFALLLPLCNLQDSPNNKACKHEDSNNSSLTEITIESNPNNLGFEWLHALHSFGVNRISLGVQSFYADKLALLQREHSLQDIQYAFDVITRIFDNVSLDLIYDCQLDSQHRLQHELESALQLGISHLSAYSLSIDKDSHFAKTNQHHLLRKESLGVFVRDFLCTNGALHYEVSNFAIPKKCKHNLGYWNSEEYLGFGASAVSRVGQNRKYAPKNLQKYIANPLHKTIEKLSKTDLEFEEIFLGLRSEVGVRETLLNQEKLPIVLNNKLCYKKDSRIYANNLFLADELTLYLC</sequence>
<gene>
    <name evidence="4" type="ORF">CQA66_06375</name>
</gene>
<dbReference type="SUPFAM" id="SSF102114">
    <property type="entry name" value="Radical SAM enzymes"/>
    <property type="match status" value="1"/>
</dbReference>
<organism evidence="4 5">
    <name type="scientific">Helicobacter aurati</name>
    <dbReference type="NCBI Taxonomy" id="137778"/>
    <lineage>
        <taxon>Bacteria</taxon>
        <taxon>Pseudomonadati</taxon>
        <taxon>Campylobacterota</taxon>
        <taxon>Epsilonproteobacteria</taxon>
        <taxon>Campylobacterales</taxon>
        <taxon>Helicobacteraceae</taxon>
        <taxon>Helicobacter</taxon>
    </lineage>
</organism>
<comment type="similarity">
    <text evidence="1">Belongs to the anaerobic coproporphyrinogen-III oxidase family. HemW subfamily.</text>
</comment>
<evidence type="ECO:0000313" key="5">
    <source>
        <dbReference type="Proteomes" id="UP000256424"/>
    </source>
</evidence>
<dbReference type="SFLD" id="SFLDF00562">
    <property type="entry name" value="HemN-like__clustered_with_heat"/>
    <property type="match status" value="1"/>
</dbReference>
<dbReference type="GO" id="GO:0046872">
    <property type="term" value="F:metal ion binding"/>
    <property type="evidence" value="ECO:0007669"/>
    <property type="project" value="UniProtKB-UniRule"/>
</dbReference>
<keyword evidence="2" id="KW-0143">Chaperone</keyword>
<keyword evidence="2" id="KW-0411">Iron-sulfur</keyword>
<dbReference type="InterPro" id="IPR004559">
    <property type="entry name" value="HemW-like"/>
</dbReference>
<feature type="domain" description="Elp3/MiaA/NifB-like radical SAM core" evidence="3">
    <location>
        <begin position="1"/>
        <end position="232"/>
    </location>
</feature>
<keyword evidence="2" id="KW-0349">Heme</keyword>
<dbReference type="SFLD" id="SFLDG01065">
    <property type="entry name" value="anaerobic_coproporphyrinogen-I"/>
    <property type="match status" value="1"/>
</dbReference>